<organism evidence="2">
    <name type="scientific">Nyssomyia neivai</name>
    <dbReference type="NCBI Taxonomy" id="330878"/>
    <lineage>
        <taxon>Eukaryota</taxon>
        <taxon>Metazoa</taxon>
        <taxon>Ecdysozoa</taxon>
        <taxon>Arthropoda</taxon>
        <taxon>Hexapoda</taxon>
        <taxon>Insecta</taxon>
        <taxon>Pterygota</taxon>
        <taxon>Neoptera</taxon>
        <taxon>Endopterygota</taxon>
        <taxon>Diptera</taxon>
        <taxon>Nematocera</taxon>
        <taxon>Psychodoidea</taxon>
        <taxon>Psychodidae</taxon>
        <taxon>Nyssomyia</taxon>
    </lineage>
</organism>
<evidence type="ECO:0000256" key="1">
    <source>
        <dbReference type="SAM" id="Phobius"/>
    </source>
</evidence>
<dbReference type="AlphaFoldDB" id="A0A1L8DAC3"/>
<accession>A0A1L8DAC3</accession>
<feature type="transmembrane region" description="Helical" evidence="1">
    <location>
        <begin position="119"/>
        <end position="141"/>
    </location>
</feature>
<dbReference type="Pfam" id="PF15860">
    <property type="entry name" value="DUF4728"/>
    <property type="match status" value="1"/>
</dbReference>
<evidence type="ECO:0000313" key="2">
    <source>
        <dbReference type="EMBL" id="JAV03290.1"/>
    </source>
</evidence>
<dbReference type="EMBL" id="GFDF01010794">
    <property type="protein sequence ID" value="JAV03290.1"/>
    <property type="molecule type" value="Transcribed_RNA"/>
</dbReference>
<dbReference type="InterPro" id="IPR031720">
    <property type="entry name" value="DUF4728"/>
</dbReference>
<feature type="transmembrane region" description="Helical" evidence="1">
    <location>
        <begin position="62"/>
        <end position="83"/>
    </location>
</feature>
<dbReference type="PANTHER" id="PTHR34609">
    <property type="entry name" value="GEO08273P1-RELATED"/>
    <property type="match status" value="1"/>
</dbReference>
<keyword evidence="1" id="KW-0472">Membrane</keyword>
<protein>
    <submittedName>
        <fullName evidence="2">Uncharacterized protein</fullName>
    </submittedName>
</protein>
<dbReference type="PANTHER" id="PTHR34609:SF17">
    <property type="entry name" value="GEO08273P1-RELATED"/>
    <property type="match status" value="1"/>
</dbReference>
<dbReference type="InterPro" id="IPR053077">
    <property type="entry name" value="MARVEL_domain_protein_3"/>
</dbReference>
<keyword evidence="1" id="KW-0812">Transmembrane</keyword>
<feature type="transmembrane region" description="Helical" evidence="1">
    <location>
        <begin position="90"/>
        <end position="113"/>
    </location>
</feature>
<sequence>MANFRLEKCCCFLELTTGGIVLGWINMLMSIVNFVLCCVILAASDSIKDDKNISMNVYGIRFFFGILLCVVTLLIISDILLIMGTMQKRALYLIPWLFNESIFLLFNFVAIFVTTDFSFIMASIAFFAFRLYLWLCVYSLYASLKQQQANEDNGFTFSRKSFEPSSGYANI</sequence>
<reference evidence="2" key="1">
    <citation type="submission" date="2016-12" db="EMBL/GenBank/DDBJ databases">
        <title>An insight into the sialome and mialome of the sand fly, Nyssomyia neivai.</title>
        <authorList>
            <person name="Sebastian V."/>
            <person name="Goulart T.M."/>
            <person name="Oliveira W."/>
            <person name="Calvo E."/>
            <person name="Oliveira L.F."/>
            <person name="Pinto M.C."/>
            <person name="Rosselino A.M."/>
            <person name="Ribeiro J.M."/>
        </authorList>
    </citation>
    <scope>NUCLEOTIDE SEQUENCE</scope>
</reference>
<name>A0A1L8DAC3_9DIPT</name>
<proteinExistence type="predicted"/>
<feature type="transmembrane region" description="Helical" evidence="1">
    <location>
        <begin position="21"/>
        <end position="42"/>
    </location>
</feature>
<keyword evidence="1" id="KW-1133">Transmembrane helix</keyword>